<organism evidence="2 3">
    <name type="scientific">Echinococcus granulosus</name>
    <name type="common">Hydatid tapeworm</name>
    <dbReference type="NCBI Taxonomy" id="6210"/>
    <lineage>
        <taxon>Eukaryota</taxon>
        <taxon>Metazoa</taxon>
        <taxon>Spiralia</taxon>
        <taxon>Lophotrochozoa</taxon>
        <taxon>Platyhelminthes</taxon>
        <taxon>Cestoda</taxon>
        <taxon>Eucestoda</taxon>
        <taxon>Cyclophyllidea</taxon>
        <taxon>Taeniidae</taxon>
        <taxon>Echinococcus</taxon>
        <taxon>Echinococcus granulosus group</taxon>
    </lineage>
</organism>
<accession>W6UXM1</accession>
<evidence type="ECO:0008006" key="4">
    <source>
        <dbReference type="Google" id="ProtNLM"/>
    </source>
</evidence>
<dbReference type="KEGG" id="egl:EGR_06836"/>
<evidence type="ECO:0000313" key="2">
    <source>
        <dbReference type="EMBL" id="EUB58309.1"/>
    </source>
</evidence>
<comment type="caution">
    <text evidence="2">The sequence shown here is derived from an EMBL/GenBank/DDBJ whole genome shotgun (WGS) entry which is preliminary data.</text>
</comment>
<protein>
    <recommendedName>
        <fullName evidence="4">EB domain-containing protein</fullName>
    </recommendedName>
</protein>
<dbReference type="RefSeq" id="XP_024349505.1">
    <property type="nucleotide sequence ID" value="XM_024496085.1"/>
</dbReference>
<dbReference type="AlphaFoldDB" id="W6UXM1"/>
<name>W6UXM1_ECHGR</name>
<sequence length="116" mass="12737">MTLLLLLLLILRLISCPSRTRADEYHVVAAGPCVEEGDFYCSRRVPNSFCSVTKNECFCQPAFVAIQEEYGITCKPYKDCVHVKNSICHPGAGFCACPGGTAYVAQEHACLNKTTK</sequence>
<dbReference type="OrthoDB" id="6258424at2759"/>
<evidence type="ECO:0000256" key="1">
    <source>
        <dbReference type="SAM" id="SignalP"/>
    </source>
</evidence>
<gene>
    <name evidence="2" type="ORF">EGR_06836</name>
</gene>
<feature type="chain" id="PRO_5004885341" description="EB domain-containing protein" evidence="1">
    <location>
        <begin position="23"/>
        <end position="116"/>
    </location>
</feature>
<dbReference type="EMBL" id="APAU02000064">
    <property type="protein sequence ID" value="EUB58309.1"/>
    <property type="molecule type" value="Genomic_DNA"/>
</dbReference>
<dbReference type="STRING" id="6210.W6UXM1"/>
<dbReference type="GeneID" id="36342551"/>
<proteinExistence type="predicted"/>
<reference evidence="2 3" key="1">
    <citation type="journal article" date="2013" name="Nat. Genet.">
        <title>The genome of the hydatid tapeworm Echinococcus granulosus.</title>
        <authorList>
            <person name="Zheng H."/>
            <person name="Zhang W."/>
            <person name="Zhang L."/>
            <person name="Zhang Z."/>
            <person name="Li J."/>
            <person name="Lu G."/>
            <person name="Zhu Y."/>
            <person name="Wang Y."/>
            <person name="Huang Y."/>
            <person name="Liu J."/>
            <person name="Kang H."/>
            <person name="Chen J."/>
            <person name="Wang L."/>
            <person name="Chen A."/>
            <person name="Yu S."/>
            <person name="Gao Z."/>
            <person name="Jin L."/>
            <person name="Gu W."/>
            <person name="Wang Z."/>
            <person name="Zhao L."/>
            <person name="Shi B."/>
            <person name="Wen H."/>
            <person name="Lin R."/>
            <person name="Jones M.K."/>
            <person name="Brejova B."/>
            <person name="Vinar T."/>
            <person name="Zhao G."/>
            <person name="McManus D.P."/>
            <person name="Chen Z."/>
            <person name="Zhou Y."/>
            <person name="Wang S."/>
        </authorList>
    </citation>
    <scope>NUCLEOTIDE SEQUENCE [LARGE SCALE GENOMIC DNA]</scope>
</reference>
<dbReference type="Proteomes" id="UP000019149">
    <property type="component" value="Unassembled WGS sequence"/>
</dbReference>
<keyword evidence="3" id="KW-1185">Reference proteome</keyword>
<evidence type="ECO:0000313" key="3">
    <source>
        <dbReference type="Proteomes" id="UP000019149"/>
    </source>
</evidence>
<dbReference type="CTD" id="36342551"/>
<feature type="signal peptide" evidence="1">
    <location>
        <begin position="1"/>
        <end position="22"/>
    </location>
</feature>
<keyword evidence="1" id="KW-0732">Signal</keyword>